<feature type="domain" description="Peptidase M28" evidence="11">
    <location>
        <begin position="254"/>
        <end position="477"/>
    </location>
</feature>
<dbReference type="SUPFAM" id="SSF52025">
    <property type="entry name" value="PA domain"/>
    <property type="match status" value="1"/>
</dbReference>
<evidence type="ECO:0000259" key="10">
    <source>
        <dbReference type="Pfam" id="PF02225"/>
    </source>
</evidence>
<gene>
    <name evidence="12" type="ORF">NP095_08260</name>
</gene>
<dbReference type="Pfam" id="PF02225">
    <property type="entry name" value="PA"/>
    <property type="match status" value="1"/>
</dbReference>
<protein>
    <submittedName>
        <fullName evidence="12">M28 family metallopeptidase</fullName>
    </submittedName>
</protein>
<keyword evidence="5 9" id="KW-0732">Signal</keyword>
<keyword evidence="7" id="KW-0862">Zinc</keyword>
<keyword evidence="6" id="KW-0378">Hydrolase</keyword>
<evidence type="ECO:0000256" key="6">
    <source>
        <dbReference type="ARBA" id="ARBA00022801"/>
    </source>
</evidence>
<dbReference type="InterPro" id="IPR007484">
    <property type="entry name" value="Peptidase_M28"/>
</dbReference>
<dbReference type="CDD" id="cd03876">
    <property type="entry name" value="M28_SGAP_like"/>
    <property type="match status" value="1"/>
</dbReference>
<dbReference type="RefSeq" id="WP_232416379.1">
    <property type="nucleotide sequence ID" value="NZ_CP101990.1"/>
</dbReference>
<proteinExistence type="inferred from homology"/>
<evidence type="ECO:0000256" key="4">
    <source>
        <dbReference type="ARBA" id="ARBA00022723"/>
    </source>
</evidence>
<keyword evidence="4" id="KW-0479">Metal-binding</keyword>
<dbReference type="InterPro" id="IPR003137">
    <property type="entry name" value="PA_domain"/>
</dbReference>
<sequence length="520" mass="53639">MKKAVIAVSTAVLTAGLVTASPAVAKPGPTAPKGQTTKLTEAVTVNGILKHLRQFQAIANANDGNRASGLPGYEASVNYVTRELEKSGYDVTKQEFTFPYFEELTPTTLTVAGAEVASGIATYSGSGSVTGPIVPTNDIQIPPGAEPNSSTSGCEASDFPAAPTTDAIALTQRGTCTFEAKVDNAVAAGYDAVILMNEGQPGRTDLINGTLGVPKDVPVTGVSYEDGAAIAAQGTPTGTLTTSVEADPNRTTWNVIADLPKSKLKKIKNEDQVVVVGSHLDSVTEGPGINDNGSGSAGTLEIAKQLSKTGLDRKLQRPVRFAFWGAEELGLLGSEHYVASLSSDELSEIYANLNFDMIGSPNYARFVYDGDGSNGEAGPAGSGEIEKIFTDFFASKKLASEPTAFDGRSDYGPFIAVGIPAGGLFSGAEGVKTPEQVKLYGGTAGVAYDPCYHQACDDTTNISVKALNELGDAAAHAVATIGLSKSGLYPDGSRKAAKKVTGKAMKKAHGKAHGHAGAAR</sequence>
<dbReference type="PANTHER" id="PTHR12147:SF26">
    <property type="entry name" value="PEPTIDASE M28 DOMAIN-CONTAINING PROTEIN"/>
    <property type="match status" value="1"/>
</dbReference>
<evidence type="ECO:0000313" key="13">
    <source>
        <dbReference type="Proteomes" id="UP001315860"/>
    </source>
</evidence>
<feature type="signal peptide" evidence="9">
    <location>
        <begin position="1"/>
        <end position="25"/>
    </location>
</feature>
<comment type="similarity">
    <text evidence="1">Belongs to the peptidase M28 family. M28A subfamily.</text>
</comment>
<feature type="region of interest" description="Disordered" evidence="8">
    <location>
        <begin position="140"/>
        <end position="159"/>
    </location>
</feature>
<accession>A0ABY5KDX2</accession>
<dbReference type="EMBL" id="CP101990">
    <property type="protein sequence ID" value="UUI67206.1"/>
    <property type="molecule type" value="Genomic_DNA"/>
</dbReference>
<evidence type="ECO:0000256" key="1">
    <source>
        <dbReference type="ARBA" id="ARBA00005957"/>
    </source>
</evidence>
<name>A0ABY5KDX2_9ACTN</name>
<dbReference type="InterPro" id="IPR046450">
    <property type="entry name" value="PA_dom_sf"/>
</dbReference>
<keyword evidence="3" id="KW-0645">Protease</keyword>
<dbReference type="Gene3D" id="3.40.630.10">
    <property type="entry name" value="Zn peptidases"/>
    <property type="match status" value="1"/>
</dbReference>
<keyword evidence="13" id="KW-1185">Reference proteome</keyword>
<organism evidence="12 13">
    <name type="scientific">Aeromicrobium duanguangcaii</name>
    <dbReference type="NCBI Taxonomy" id="2968086"/>
    <lineage>
        <taxon>Bacteria</taxon>
        <taxon>Bacillati</taxon>
        <taxon>Actinomycetota</taxon>
        <taxon>Actinomycetes</taxon>
        <taxon>Propionibacteriales</taxon>
        <taxon>Nocardioidaceae</taxon>
        <taxon>Aeromicrobium</taxon>
    </lineage>
</organism>
<evidence type="ECO:0000256" key="9">
    <source>
        <dbReference type="SAM" id="SignalP"/>
    </source>
</evidence>
<evidence type="ECO:0000256" key="8">
    <source>
        <dbReference type="SAM" id="MobiDB-lite"/>
    </source>
</evidence>
<dbReference type="SUPFAM" id="SSF53187">
    <property type="entry name" value="Zn-dependent exopeptidases"/>
    <property type="match status" value="1"/>
</dbReference>
<dbReference type="PANTHER" id="PTHR12147">
    <property type="entry name" value="METALLOPEPTIDASE M28 FAMILY MEMBER"/>
    <property type="match status" value="1"/>
</dbReference>
<dbReference type="Proteomes" id="UP001315860">
    <property type="component" value="Chromosome"/>
</dbReference>
<evidence type="ECO:0000256" key="3">
    <source>
        <dbReference type="ARBA" id="ARBA00022670"/>
    </source>
</evidence>
<evidence type="ECO:0000259" key="11">
    <source>
        <dbReference type="Pfam" id="PF04389"/>
    </source>
</evidence>
<feature type="domain" description="PA" evidence="10">
    <location>
        <begin position="129"/>
        <end position="230"/>
    </location>
</feature>
<evidence type="ECO:0000256" key="7">
    <source>
        <dbReference type="ARBA" id="ARBA00022833"/>
    </source>
</evidence>
<dbReference type="InterPro" id="IPR041756">
    <property type="entry name" value="M28_SGAP-like"/>
</dbReference>
<dbReference type="Pfam" id="PF04389">
    <property type="entry name" value="Peptidase_M28"/>
    <property type="match status" value="1"/>
</dbReference>
<dbReference type="Gene3D" id="3.50.30.30">
    <property type="match status" value="1"/>
</dbReference>
<evidence type="ECO:0000256" key="5">
    <source>
        <dbReference type="ARBA" id="ARBA00022729"/>
    </source>
</evidence>
<keyword evidence="2" id="KW-0031">Aminopeptidase</keyword>
<reference evidence="12 13" key="1">
    <citation type="submission" date="2022-07" db="EMBL/GenBank/DDBJ databases">
        <title>Novel species in genus Aeromicrobium.</title>
        <authorList>
            <person name="Ye L."/>
        </authorList>
    </citation>
    <scope>NUCLEOTIDE SEQUENCE [LARGE SCALE GENOMIC DNA]</scope>
    <source>
        <strain evidence="13">zg-Y50</strain>
    </source>
</reference>
<evidence type="ECO:0000313" key="12">
    <source>
        <dbReference type="EMBL" id="UUI67206.1"/>
    </source>
</evidence>
<evidence type="ECO:0000256" key="2">
    <source>
        <dbReference type="ARBA" id="ARBA00022438"/>
    </source>
</evidence>
<feature type="chain" id="PRO_5047076143" evidence="9">
    <location>
        <begin position="26"/>
        <end position="520"/>
    </location>
</feature>
<dbReference type="InterPro" id="IPR045175">
    <property type="entry name" value="M28_fam"/>
</dbReference>